<comment type="caution">
    <text evidence="8">The sequence shown here is derived from an EMBL/GenBank/DDBJ whole genome shotgun (WGS) entry which is preliminary data.</text>
</comment>
<keyword evidence="9" id="KW-1185">Reference proteome</keyword>
<protein>
    <recommendedName>
        <fullName evidence="3">ER membrane protein complex subunit 3</fullName>
    </recommendedName>
</protein>
<keyword evidence="4 7" id="KW-0812">Transmembrane</keyword>
<evidence type="ECO:0000256" key="6">
    <source>
        <dbReference type="ARBA" id="ARBA00023136"/>
    </source>
</evidence>
<evidence type="ECO:0000313" key="9">
    <source>
        <dbReference type="Proteomes" id="UP000245699"/>
    </source>
</evidence>
<feature type="transmembrane region" description="Helical" evidence="7">
    <location>
        <begin position="75"/>
        <end position="95"/>
    </location>
</feature>
<dbReference type="PANTHER" id="PTHR13116">
    <property type="entry name" value="ER MEMBRANE PROTEIN COMPLEX SUBUNIT 3"/>
    <property type="match status" value="1"/>
</dbReference>
<evidence type="ECO:0000256" key="3">
    <source>
        <dbReference type="ARBA" id="ARBA00020822"/>
    </source>
</evidence>
<reference evidence="8 9" key="1">
    <citation type="journal article" date="2018" name="MBio">
        <title>Comparative Genomics Reveals the Core Gene Toolbox for the Fungus-Insect Symbiosis.</title>
        <authorList>
            <person name="Wang Y."/>
            <person name="Stata M."/>
            <person name="Wang W."/>
            <person name="Stajich J.E."/>
            <person name="White M.M."/>
            <person name="Moncalvo J.M."/>
        </authorList>
    </citation>
    <scope>NUCLEOTIDE SEQUENCE [LARGE SCALE GENOMIC DNA]</scope>
    <source>
        <strain evidence="8 9">AUS-77-4</strain>
    </source>
</reference>
<dbReference type="SMART" id="SM01415">
    <property type="entry name" value="DUF106"/>
    <property type="match status" value="1"/>
</dbReference>
<dbReference type="InterPro" id="IPR002809">
    <property type="entry name" value="EMC3/TMCO1"/>
</dbReference>
<evidence type="ECO:0000256" key="7">
    <source>
        <dbReference type="SAM" id="Phobius"/>
    </source>
</evidence>
<dbReference type="InterPro" id="IPR008568">
    <property type="entry name" value="EMC3"/>
</dbReference>
<evidence type="ECO:0000313" key="8">
    <source>
        <dbReference type="EMBL" id="PVU88610.1"/>
    </source>
</evidence>
<dbReference type="AlphaFoldDB" id="A0A2T9Y8E0"/>
<sequence length="209" mass="23304">MLARATFLVQNSGNIPQTSFQQRAKGFSKALESGEYLEFPDKKEMGTPNPMADPKVLESMIDGIKSQMMGIIPQTLIMGWIQFFFSGFILTKLPFPLGNKFKSMLQAGINTPNMDVTWVSSLSFYFLNLFGLNGVFGLFLSDGGSSANMMNDLKSMGGIQQQAAGQPQDYHSLFIGLKENLDLVHYRHNLDQVETRVLQMYGRSVPVQV</sequence>
<keyword evidence="5 7" id="KW-1133">Transmembrane helix</keyword>
<comment type="similarity">
    <text evidence="2">Belongs to the EMC3 family.</text>
</comment>
<feature type="transmembrane region" description="Helical" evidence="7">
    <location>
        <begin position="122"/>
        <end position="140"/>
    </location>
</feature>
<dbReference type="Pfam" id="PF01956">
    <property type="entry name" value="EMC3_TMCO1"/>
    <property type="match status" value="1"/>
</dbReference>
<gene>
    <name evidence="8" type="ORF">BB559_005495</name>
</gene>
<dbReference type="PANTHER" id="PTHR13116:SF5">
    <property type="entry name" value="ER MEMBRANE PROTEIN COMPLEX SUBUNIT 3"/>
    <property type="match status" value="1"/>
</dbReference>
<evidence type="ECO:0000256" key="2">
    <source>
        <dbReference type="ARBA" id="ARBA00005376"/>
    </source>
</evidence>
<proteinExistence type="inferred from homology"/>
<accession>A0A2T9Y8E0</accession>
<evidence type="ECO:0000256" key="5">
    <source>
        <dbReference type="ARBA" id="ARBA00022989"/>
    </source>
</evidence>
<organism evidence="8 9">
    <name type="scientific">Furculomyces boomerangus</name>
    <dbReference type="NCBI Taxonomy" id="61424"/>
    <lineage>
        <taxon>Eukaryota</taxon>
        <taxon>Fungi</taxon>
        <taxon>Fungi incertae sedis</taxon>
        <taxon>Zoopagomycota</taxon>
        <taxon>Kickxellomycotina</taxon>
        <taxon>Harpellomycetes</taxon>
        <taxon>Harpellales</taxon>
        <taxon>Harpellaceae</taxon>
        <taxon>Furculomyces</taxon>
    </lineage>
</organism>
<evidence type="ECO:0000256" key="1">
    <source>
        <dbReference type="ARBA" id="ARBA00004141"/>
    </source>
</evidence>
<dbReference type="GO" id="GO:0034975">
    <property type="term" value="P:protein folding in endoplasmic reticulum"/>
    <property type="evidence" value="ECO:0007669"/>
    <property type="project" value="TreeGrafter"/>
</dbReference>
<dbReference type="Proteomes" id="UP000245699">
    <property type="component" value="Unassembled WGS sequence"/>
</dbReference>
<keyword evidence="6 7" id="KW-0472">Membrane</keyword>
<name>A0A2T9Y8E0_9FUNG</name>
<comment type="subcellular location">
    <subcellularLocation>
        <location evidence="1">Membrane</location>
        <topology evidence="1">Multi-pass membrane protein</topology>
    </subcellularLocation>
</comment>
<evidence type="ECO:0000256" key="4">
    <source>
        <dbReference type="ARBA" id="ARBA00022692"/>
    </source>
</evidence>
<dbReference type="STRING" id="61424.A0A2T9Y8E0"/>
<dbReference type="EMBL" id="MBFT01000608">
    <property type="protein sequence ID" value="PVU88610.1"/>
    <property type="molecule type" value="Genomic_DNA"/>
</dbReference>
<dbReference type="OrthoDB" id="6745403at2759"/>
<dbReference type="GO" id="GO:0072546">
    <property type="term" value="C:EMC complex"/>
    <property type="evidence" value="ECO:0007669"/>
    <property type="project" value="TreeGrafter"/>
</dbReference>